<dbReference type="EMBL" id="BPLR01005182">
    <property type="protein sequence ID" value="GIY00464.1"/>
    <property type="molecule type" value="Genomic_DNA"/>
</dbReference>
<evidence type="ECO:0008006" key="4">
    <source>
        <dbReference type="Google" id="ProtNLM"/>
    </source>
</evidence>
<feature type="transmembrane region" description="Helical" evidence="1">
    <location>
        <begin position="33"/>
        <end position="56"/>
    </location>
</feature>
<sequence>MNPRDNDFDNSVNPHAPNSLARYIEMRRRRLQAFFFFFFISCFISKGSCGVILIFFSLSDSNPEGLAATFSPSPGKSWGEEMKRERVRASCRKWLSGLSSGGTPS</sequence>
<keyword evidence="3" id="KW-1185">Reference proteome</keyword>
<evidence type="ECO:0000313" key="2">
    <source>
        <dbReference type="EMBL" id="GIY00464.1"/>
    </source>
</evidence>
<keyword evidence="1" id="KW-0472">Membrane</keyword>
<accession>A0AAV4PW49</accession>
<proteinExistence type="predicted"/>
<dbReference type="AlphaFoldDB" id="A0AAV4PW49"/>
<reference evidence="2 3" key="1">
    <citation type="submission" date="2021-06" db="EMBL/GenBank/DDBJ databases">
        <title>Caerostris extrusa draft genome.</title>
        <authorList>
            <person name="Kono N."/>
            <person name="Arakawa K."/>
        </authorList>
    </citation>
    <scope>NUCLEOTIDE SEQUENCE [LARGE SCALE GENOMIC DNA]</scope>
</reference>
<evidence type="ECO:0000256" key="1">
    <source>
        <dbReference type="SAM" id="Phobius"/>
    </source>
</evidence>
<name>A0AAV4PW49_CAEEX</name>
<protein>
    <recommendedName>
        <fullName evidence="4">Transmembrane protein</fullName>
    </recommendedName>
</protein>
<keyword evidence="1" id="KW-1133">Transmembrane helix</keyword>
<evidence type="ECO:0000313" key="3">
    <source>
        <dbReference type="Proteomes" id="UP001054945"/>
    </source>
</evidence>
<keyword evidence="1" id="KW-0812">Transmembrane</keyword>
<comment type="caution">
    <text evidence="2">The sequence shown here is derived from an EMBL/GenBank/DDBJ whole genome shotgun (WGS) entry which is preliminary data.</text>
</comment>
<organism evidence="2 3">
    <name type="scientific">Caerostris extrusa</name>
    <name type="common">Bark spider</name>
    <name type="synonym">Caerostris bankana</name>
    <dbReference type="NCBI Taxonomy" id="172846"/>
    <lineage>
        <taxon>Eukaryota</taxon>
        <taxon>Metazoa</taxon>
        <taxon>Ecdysozoa</taxon>
        <taxon>Arthropoda</taxon>
        <taxon>Chelicerata</taxon>
        <taxon>Arachnida</taxon>
        <taxon>Araneae</taxon>
        <taxon>Araneomorphae</taxon>
        <taxon>Entelegynae</taxon>
        <taxon>Araneoidea</taxon>
        <taxon>Araneidae</taxon>
        <taxon>Caerostris</taxon>
    </lineage>
</organism>
<gene>
    <name evidence="2" type="ORF">CEXT_737631</name>
</gene>
<dbReference type="Proteomes" id="UP001054945">
    <property type="component" value="Unassembled WGS sequence"/>
</dbReference>